<proteinExistence type="predicted"/>
<organism evidence="3">
    <name type="scientific">Camponotus floridanus</name>
    <name type="common">Florida carpenter ant</name>
    <dbReference type="NCBI Taxonomy" id="104421"/>
    <lineage>
        <taxon>Eukaryota</taxon>
        <taxon>Metazoa</taxon>
        <taxon>Ecdysozoa</taxon>
        <taxon>Arthropoda</taxon>
        <taxon>Hexapoda</taxon>
        <taxon>Insecta</taxon>
        <taxon>Pterygota</taxon>
        <taxon>Neoptera</taxon>
        <taxon>Endopterygota</taxon>
        <taxon>Hymenoptera</taxon>
        <taxon>Apocrita</taxon>
        <taxon>Aculeata</taxon>
        <taxon>Formicoidea</taxon>
        <taxon>Formicidae</taxon>
        <taxon>Formicinae</taxon>
        <taxon>Camponotus</taxon>
    </lineage>
</organism>
<sequence>QILIYFRKFLRINLKYINYIGDGDSKTYKGIVDAKPYGDFIVAKKECIGHVQKRMGSRLRNL</sequence>
<accession>E2A8A2</accession>
<evidence type="ECO:0000313" key="2">
    <source>
        <dbReference type="EMBL" id="EFN70337.1"/>
    </source>
</evidence>
<evidence type="ECO:0000259" key="1">
    <source>
        <dbReference type="Pfam" id="PF20700"/>
    </source>
</evidence>
<dbReference type="InParanoid" id="E2A8A2"/>
<dbReference type="OMA" id="RKFLRIN"/>
<dbReference type="InterPro" id="IPR049012">
    <property type="entry name" value="Mutator_transp_dom"/>
</dbReference>
<dbReference type="Pfam" id="PF20700">
    <property type="entry name" value="Mutator"/>
    <property type="match status" value="1"/>
</dbReference>
<protein>
    <recommendedName>
        <fullName evidence="1">Mutator-like transposase domain-containing protein</fullName>
    </recommendedName>
</protein>
<feature type="non-terminal residue" evidence="2">
    <location>
        <position position="62"/>
    </location>
</feature>
<dbReference type="EMBL" id="GL437516">
    <property type="protein sequence ID" value="EFN70337.1"/>
    <property type="molecule type" value="Genomic_DNA"/>
</dbReference>
<evidence type="ECO:0000313" key="3">
    <source>
        <dbReference type="Proteomes" id="UP000000311"/>
    </source>
</evidence>
<dbReference type="AlphaFoldDB" id="E2A8A2"/>
<gene>
    <name evidence="2" type="ORF">EAG_13579</name>
</gene>
<keyword evidence="3" id="KW-1185">Reference proteome</keyword>
<reference evidence="2 3" key="1">
    <citation type="journal article" date="2010" name="Science">
        <title>Genomic comparison of the ants Camponotus floridanus and Harpegnathos saltator.</title>
        <authorList>
            <person name="Bonasio R."/>
            <person name="Zhang G."/>
            <person name="Ye C."/>
            <person name="Mutti N.S."/>
            <person name="Fang X."/>
            <person name="Qin N."/>
            <person name="Donahue G."/>
            <person name="Yang P."/>
            <person name="Li Q."/>
            <person name="Li C."/>
            <person name="Zhang P."/>
            <person name="Huang Z."/>
            <person name="Berger S.L."/>
            <person name="Reinberg D."/>
            <person name="Wang J."/>
            <person name="Liebig J."/>
        </authorList>
    </citation>
    <scope>NUCLEOTIDE SEQUENCE [LARGE SCALE GENOMIC DNA]</scope>
    <source>
        <strain evidence="3">C129</strain>
    </source>
</reference>
<feature type="domain" description="Mutator-like transposase" evidence="1">
    <location>
        <begin position="13"/>
        <end position="62"/>
    </location>
</feature>
<name>E2A8A2_CAMFO</name>
<feature type="non-terminal residue" evidence="2">
    <location>
        <position position="1"/>
    </location>
</feature>
<dbReference type="Proteomes" id="UP000000311">
    <property type="component" value="Unassembled WGS sequence"/>
</dbReference>